<comment type="caution">
    <text evidence="9">The sequence shown here is derived from an EMBL/GenBank/DDBJ whole genome shotgun (WGS) entry which is preliminary data.</text>
</comment>
<evidence type="ECO:0000256" key="1">
    <source>
        <dbReference type="ARBA" id="ARBA00001947"/>
    </source>
</evidence>
<feature type="domain" description="Peptidase M1 leukotriene A4 hydrolase/aminopeptidase C-terminal" evidence="8">
    <location>
        <begin position="1"/>
        <end position="79"/>
    </location>
</feature>
<evidence type="ECO:0000256" key="2">
    <source>
        <dbReference type="ARBA" id="ARBA00010136"/>
    </source>
</evidence>
<dbReference type="PANTHER" id="PTHR45726">
    <property type="entry name" value="LEUKOTRIENE A-4 HYDROLASE"/>
    <property type="match status" value="1"/>
</dbReference>
<dbReference type="Proteomes" id="UP000541605">
    <property type="component" value="Unassembled WGS sequence"/>
</dbReference>
<evidence type="ECO:0000259" key="8">
    <source>
        <dbReference type="SMART" id="SM01263"/>
    </source>
</evidence>
<keyword evidence="3" id="KW-0645">Protease</keyword>
<gene>
    <name evidence="9" type="primary">Rnpep_0</name>
    <name evidence="9" type="ORF">CHAPAP_R15813</name>
</gene>
<name>A0A7K8J4S9_9PASS</name>
<dbReference type="GO" id="GO:0005615">
    <property type="term" value="C:extracellular space"/>
    <property type="evidence" value="ECO:0007669"/>
    <property type="project" value="TreeGrafter"/>
</dbReference>
<dbReference type="GO" id="GO:0008270">
    <property type="term" value="F:zinc ion binding"/>
    <property type="evidence" value="ECO:0007669"/>
    <property type="project" value="InterPro"/>
</dbReference>
<accession>A0A7K8J4S9</accession>
<keyword evidence="7" id="KW-0482">Metalloprotease</keyword>
<dbReference type="SUPFAM" id="SSF48371">
    <property type="entry name" value="ARM repeat"/>
    <property type="match status" value="1"/>
</dbReference>
<dbReference type="Pfam" id="PF09127">
    <property type="entry name" value="Leuk-A4-hydro_C"/>
    <property type="match status" value="1"/>
</dbReference>
<dbReference type="Gene3D" id="1.25.40.320">
    <property type="entry name" value="Peptidase M1, leukotriene A4 hydrolase/aminopeptidase C-terminal domain"/>
    <property type="match status" value="1"/>
</dbReference>
<organism evidence="9 10">
    <name type="scientific">Chaetorhynchus papuensis</name>
    <name type="common">pygmy drongo</name>
    <dbReference type="NCBI Taxonomy" id="254446"/>
    <lineage>
        <taxon>Eukaryota</taxon>
        <taxon>Metazoa</taxon>
        <taxon>Chordata</taxon>
        <taxon>Craniata</taxon>
        <taxon>Vertebrata</taxon>
        <taxon>Euteleostomi</taxon>
        <taxon>Archelosauria</taxon>
        <taxon>Archosauria</taxon>
        <taxon>Dinosauria</taxon>
        <taxon>Saurischia</taxon>
        <taxon>Theropoda</taxon>
        <taxon>Coelurosauria</taxon>
        <taxon>Aves</taxon>
        <taxon>Neognathae</taxon>
        <taxon>Neoaves</taxon>
        <taxon>Telluraves</taxon>
        <taxon>Australaves</taxon>
        <taxon>Passeriformes</taxon>
        <taxon>Rhipiduridae</taxon>
        <taxon>Chaetorhynchus</taxon>
    </lineage>
</organism>
<evidence type="ECO:0000256" key="3">
    <source>
        <dbReference type="ARBA" id="ARBA00022670"/>
    </source>
</evidence>
<evidence type="ECO:0000313" key="10">
    <source>
        <dbReference type="Proteomes" id="UP000541605"/>
    </source>
</evidence>
<dbReference type="InterPro" id="IPR015211">
    <property type="entry name" value="Peptidase_M1_C"/>
</dbReference>
<evidence type="ECO:0000256" key="4">
    <source>
        <dbReference type="ARBA" id="ARBA00022723"/>
    </source>
</evidence>
<reference evidence="9 10" key="1">
    <citation type="submission" date="2019-09" db="EMBL/GenBank/DDBJ databases">
        <title>Bird 10,000 Genomes (B10K) Project - Family phase.</title>
        <authorList>
            <person name="Zhang G."/>
        </authorList>
    </citation>
    <scope>NUCLEOTIDE SEQUENCE [LARGE SCALE GENOMIC DNA]</scope>
    <source>
        <strain evidence="9">B10K-CU-031-19</strain>
        <tissue evidence="9">Muscle</tissue>
    </source>
</reference>
<comment type="similarity">
    <text evidence="2">Belongs to the peptidase M1 family.</text>
</comment>
<dbReference type="InterPro" id="IPR016024">
    <property type="entry name" value="ARM-type_fold"/>
</dbReference>
<keyword evidence="4" id="KW-0479">Metal-binding</keyword>
<keyword evidence="10" id="KW-1185">Reference proteome</keyword>
<feature type="non-terminal residue" evidence="9">
    <location>
        <position position="1"/>
    </location>
</feature>
<feature type="non-terminal residue" evidence="9">
    <location>
        <position position="84"/>
    </location>
</feature>
<keyword evidence="5" id="KW-0378">Hydrolase</keyword>
<proteinExistence type="inferred from homology"/>
<dbReference type="AlphaFoldDB" id="A0A7K8J4S9"/>
<dbReference type="SMART" id="SM01263">
    <property type="entry name" value="Leuk-A4-hydro_C"/>
    <property type="match status" value="1"/>
</dbReference>
<comment type="cofactor">
    <cofactor evidence="1">
        <name>Zn(2+)</name>
        <dbReference type="ChEBI" id="CHEBI:29105"/>
    </cofactor>
</comment>
<evidence type="ECO:0000256" key="5">
    <source>
        <dbReference type="ARBA" id="ARBA00022801"/>
    </source>
</evidence>
<keyword evidence="9" id="KW-0031">Aminopeptidase</keyword>
<dbReference type="GO" id="GO:0070006">
    <property type="term" value="F:metalloaminopeptidase activity"/>
    <property type="evidence" value="ECO:0007669"/>
    <property type="project" value="TreeGrafter"/>
</dbReference>
<dbReference type="InterPro" id="IPR038502">
    <property type="entry name" value="M1_LTA-4_hydro/amino_C_sf"/>
</dbReference>
<evidence type="ECO:0000313" key="9">
    <source>
        <dbReference type="EMBL" id="NXD99089.1"/>
    </source>
</evidence>
<dbReference type="InterPro" id="IPR034015">
    <property type="entry name" value="M1_LTA4H"/>
</dbReference>
<protein>
    <submittedName>
        <fullName evidence="9">AMPB Aminopeptidase</fullName>
    </submittedName>
</protein>
<dbReference type="EMBL" id="VWYX01001168">
    <property type="protein sequence ID" value="NXD99089.1"/>
    <property type="molecule type" value="Genomic_DNA"/>
</dbReference>
<dbReference type="PANTHER" id="PTHR45726:SF1">
    <property type="entry name" value="AMINOPEPTIDASE B"/>
    <property type="match status" value="1"/>
</dbReference>
<keyword evidence="6" id="KW-0862">Zinc</keyword>
<evidence type="ECO:0000256" key="6">
    <source>
        <dbReference type="ARBA" id="ARBA00022833"/>
    </source>
</evidence>
<evidence type="ECO:0000256" key="7">
    <source>
        <dbReference type="ARBA" id="ARBA00023049"/>
    </source>
</evidence>
<dbReference type="GO" id="GO:0006508">
    <property type="term" value="P:proteolysis"/>
    <property type="evidence" value="ECO:0007669"/>
    <property type="project" value="UniProtKB-KW"/>
</dbReference>
<sequence length="84" mass="9495">QNAELRLRWCQIVLKNNLEAEYSKVKDFLHSQGKQKYTLPLYRAMWGGSEATRALAMETFSATAPQLHVNVQNYVKKILGLGGA</sequence>